<dbReference type="Gene3D" id="1.10.10.470">
    <property type="entry name" value="Maltooligosyl trehalose synthase, domain 4"/>
    <property type="match status" value="1"/>
</dbReference>
<dbReference type="GO" id="GO:0005992">
    <property type="term" value="P:trehalose biosynthetic process"/>
    <property type="evidence" value="ECO:0007669"/>
    <property type="project" value="TreeGrafter"/>
</dbReference>
<dbReference type="InterPro" id="IPR017853">
    <property type="entry name" value="GH"/>
</dbReference>
<dbReference type="SUPFAM" id="SSF51445">
    <property type="entry name" value="(Trans)glycosidases"/>
    <property type="match status" value="1"/>
</dbReference>
<organism evidence="2 3">
    <name type="scientific">Shinella kummerowiae</name>
    <dbReference type="NCBI Taxonomy" id="417745"/>
    <lineage>
        <taxon>Bacteria</taxon>
        <taxon>Pseudomonadati</taxon>
        <taxon>Pseudomonadota</taxon>
        <taxon>Alphaproteobacteria</taxon>
        <taxon>Hyphomicrobiales</taxon>
        <taxon>Rhizobiaceae</taxon>
        <taxon>Shinella</taxon>
    </lineage>
</organism>
<evidence type="ECO:0000259" key="1">
    <source>
        <dbReference type="SMART" id="SM00642"/>
    </source>
</evidence>
<dbReference type="Gene3D" id="3.20.20.80">
    <property type="entry name" value="Glycosidases"/>
    <property type="match status" value="1"/>
</dbReference>
<dbReference type="NCBIfam" id="TIGR02401">
    <property type="entry name" value="trehalose_TreY"/>
    <property type="match status" value="1"/>
</dbReference>
<dbReference type="Gene3D" id="3.30.1590.10">
    <property type="entry name" value="Maltooligosyl trehalose synthase, domain 2"/>
    <property type="match status" value="1"/>
</dbReference>
<proteinExistence type="predicted"/>
<keyword evidence="3" id="KW-1185">Reference proteome</keyword>
<comment type="caution">
    <text evidence="2">The sequence shown here is derived from an EMBL/GenBank/DDBJ whole genome shotgun (WGS) entry which is preliminary data.</text>
</comment>
<dbReference type="InterPro" id="IPR006047">
    <property type="entry name" value="GH13_cat_dom"/>
</dbReference>
<dbReference type="GO" id="GO:0047470">
    <property type="term" value="F:(1,4)-alpha-D-glucan 1-alpha-D-glucosylmutase activity"/>
    <property type="evidence" value="ECO:0007669"/>
    <property type="project" value="TreeGrafter"/>
</dbReference>
<dbReference type="CDD" id="cd11336">
    <property type="entry name" value="AmyAc_MTSase"/>
    <property type="match status" value="1"/>
</dbReference>
<dbReference type="OrthoDB" id="9761577at2"/>
<dbReference type="PANTHER" id="PTHR10357:SF216">
    <property type="entry name" value="MALTOOLIGOSYL TREHALOSE SYNTHASE-RELATED"/>
    <property type="match status" value="1"/>
</dbReference>
<accession>A0A6N8SK51</accession>
<gene>
    <name evidence="2" type="primary">treY</name>
    <name evidence="2" type="ORF">GR138_18810</name>
</gene>
<dbReference type="InterPro" id="IPR012767">
    <property type="entry name" value="Trehalose_TreY"/>
</dbReference>
<feature type="domain" description="Glycosyl hydrolase family 13 catalytic" evidence="1">
    <location>
        <begin position="6"/>
        <end position="460"/>
    </location>
</feature>
<reference evidence="2 3" key="1">
    <citation type="submission" date="2019-12" db="EMBL/GenBank/DDBJ databases">
        <title>Shinella kummerowiae sp. nov., a symbiotic bacterium isolated from root nodules of the herbal legume Kummerowia stipulacea.</title>
        <authorList>
            <person name="Gao J."/>
        </authorList>
    </citation>
    <scope>NUCLEOTIDE SEQUENCE [LARGE SCALE GENOMIC DNA]</scope>
    <source>
        <strain evidence="2 3">CCBAU 25048</strain>
    </source>
</reference>
<dbReference type="RefSeq" id="WP_160860786.1">
    <property type="nucleotide sequence ID" value="NZ_WUMK01000007.1"/>
</dbReference>
<name>A0A6N8SK51_9HYPH</name>
<dbReference type="PANTHER" id="PTHR10357">
    <property type="entry name" value="ALPHA-AMYLASE FAMILY MEMBER"/>
    <property type="match status" value="1"/>
</dbReference>
<evidence type="ECO:0000313" key="3">
    <source>
        <dbReference type="Proteomes" id="UP000435802"/>
    </source>
</evidence>
<dbReference type="AlphaFoldDB" id="A0A6N8SK51"/>
<dbReference type="Gene3D" id="1.10.150.200">
    <property type="entry name" value="Maltooligosyl trehalose synthase, domain 3"/>
    <property type="match status" value="1"/>
</dbReference>
<sequence>MTYPSSTYRLQFRNGMDFGRARQLVPYLYDLGISHLYASPVLTATSGSTHGYDVTRTDEIDPGLGGLDGLRALAGDLHECGMGLILDIVPNHMAASLENPWWRSVVTWGAESPFSRHFDIDWSEKLTLPFLGRSFEEELSVGAVRLVLDPHRDALALRYHDSLYPLHPGTYRDVLEGHADLAITADPKADPDGKTILSAALAPTGARVALDQHLATVSGDPSRMAAIHAAQPWRLMDWKTASRHLSYRRFFEIAGLVGLRVEAQHVFDDSHRLILDLVQEGTLDGLRIDHIDGLADPQGYLERLRTAVGPDVYIVVEKILEKSEPFATEWPVQGTTGYEFITALADALVDEREGGRLAEAFQPLKGEEHRGNYVQEMRASKRQMLSDNFTGEVRHITLLAKDMADSANADLSRSTLAEAICALITALPVYRTYLTATTGITERDRQLLAAARLEAQDGLRPEVREAIDFVWELLADDKTCNTMPDCVEFRTRFQQLTGPIMAKALEDTLFYRENAFIALNEVGGDPSKPTGGPAAFHATMQARAKTLPHSLSATSTHDTKRGEDARARLYTLSEASDRWIAATQRWSSLNARFRRPHGERQVPEPDVEWLIYQALAGIWPAGKDHAMDTLGARLKRYVEKALREAKTGSNWNLPDVDYEQKVVGFVTDMLAHEAFLDDFAETLSPFIAAGLVNSLAQTLIKLTAPGVPDIYQGSEHSDFSLVDPDNRVLLQQPSSDRPQKPHAARAGFEDYKQWLIATVLAARKNQRDLFNGPYIPLDLSDGSRQALAFMRGDETAFAITVVPRLAFGKLRPDTLHFTEEATRGISLRLPAALEGRSVRSVLEKRTFVLGREIALSDLFATEPVAFLLSV</sequence>
<dbReference type="EMBL" id="WUMK01000007">
    <property type="protein sequence ID" value="MXN47252.1"/>
    <property type="molecule type" value="Genomic_DNA"/>
</dbReference>
<dbReference type="InterPro" id="IPR013797">
    <property type="entry name" value="Maltooligo_trehalose_synth_4"/>
</dbReference>
<evidence type="ECO:0000313" key="2">
    <source>
        <dbReference type="EMBL" id="MXN47252.1"/>
    </source>
</evidence>
<dbReference type="Pfam" id="PF00128">
    <property type="entry name" value="Alpha-amylase"/>
    <property type="match status" value="1"/>
</dbReference>
<protein>
    <submittedName>
        <fullName evidence="2">Malto-oligosyltrehalose synthase</fullName>
    </submittedName>
</protein>
<dbReference type="GO" id="GO:0030980">
    <property type="term" value="P:alpha-glucan catabolic process"/>
    <property type="evidence" value="ECO:0007669"/>
    <property type="project" value="TreeGrafter"/>
</dbReference>
<dbReference type="Proteomes" id="UP000435802">
    <property type="component" value="Unassembled WGS sequence"/>
</dbReference>
<dbReference type="SMART" id="SM00642">
    <property type="entry name" value="Aamy"/>
    <property type="match status" value="1"/>
</dbReference>